<sequence length="302" mass="33381">MSAWYPPVRGYGRDVHLGVHYANFSHPDWQHRLTERLTETARVADQGGVAQLTVMDHWFQMEQLGGPSEPMLEGYTTLGYLAAVTERLRLSLLVTGVTYRHPGLLAKTVTTLDVLSGGRAMLGIGAAWYDREHRGLGVPFPPLKERYERLEETLQITRQLFDGDQTPYAGTHYSLVEPVNVPPPVQRKVPIMIGGSGEKKTLRLVAQYADACNIFGGEPDEVRHKLDVLRGHCDDLGTDYDAIEKTMIAQADPTQDPDGFVTSMRPFAELGISMITLGPMGDDPVAWTTEVAEKVVPGLAEL</sequence>
<evidence type="ECO:0000313" key="7">
    <source>
        <dbReference type="Proteomes" id="UP000502996"/>
    </source>
</evidence>
<dbReference type="EMBL" id="CP049257">
    <property type="protein sequence ID" value="QIG43258.1"/>
    <property type="molecule type" value="Genomic_DNA"/>
</dbReference>
<dbReference type="InterPro" id="IPR019952">
    <property type="entry name" value="F420_OxRdatse_Rv1855c_pred"/>
</dbReference>
<dbReference type="Gene3D" id="3.20.20.30">
    <property type="entry name" value="Luciferase-like domain"/>
    <property type="match status" value="1"/>
</dbReference>
<dbReference type="SUPFAM" id="SSF51679">
    <property type="entry name" value="Bacterial luciferase-like"/>
    <property type="match status" value="1"/>
</dbReference>
<evidence type="ECO:0000259" key="5">
    <source>
        <dbReference type="Pfam" id="PF00296"/>
    </source>
</evidence>
<evidence type="ECO:0000256" key="4">
    <source>
        <dbReference type="ARBA" id="ARBA00023033"/>
    </source>
</evidence>
<accession>A0A6G6WD53</accession>
<reference evidence="6 7" key="1">
    <citation type="submission" date="2020-02" db="EMBL/GenBank/DDBJ databases">
        <title>Full genome sequence of Nocardioides sp. R-3366.</title>
        <authorList>
            <person name="Im W.-T."/>
        </authorList>
    </citation>
    <scope>NUCLEOTIDE SEQUENCE [LARGE SCALE GENOMIC DNA]</scope>
    <source>
        <strain evidence="6 7">R-3366</strain>
    </source>
</reference>
<keyword evidence="2" id="KW-0288">FMN</keyword>
<evidence type="ECO:0000256" key="2">
    <source>
        <dbReference type="ARBA" id="ARBA00022643"/>
    </source>
</evidence>
<feature type="domain" description="Luciferase-like" evidence="5">
    <location>
        <begin position="35"/>
        <end position="232"/>
    </location>
</feature>
<keyword evidence="7" id="KW-1185">Reference proteome</keyword>
<dbReference type="InterPro" id="IPR050172">
    <property type="entry name" value="SsuD_RutA_monooxygenase"/>
</dbReference>
<keyword evidence="4" id="KW-0503">Monooxygenase</keyword>
<evidence type="ECO:0000313" key="6">
    <source>
        <dbReference type="EMBL" id="QIG43258.1"/>
    </source>
</evidence>
<organism evidence="6 7">
    <name type="scientific">Nocardioides anomalus</name>
    <dbReference type="NCBI Taxonomy" id="2712223"/>
    <lineage>
        <taxon>Bacteria</taxon>
        <taxon>Bacillati</taxon>
        <taxon>Actinomycetota</taxon>
        <taxon>Actinomycetes</taxon>
        <taxon>Propionibacteriales</taxon>
        <taxon>Nocardioidaceae</taxon>
        <taxon>Nocardioides</taxon>
    </lineage>
</organism>
<dbReference type="InterPro" id="IPR011251">
    <property type="entry name" value="Luciferase-like_dom"/>
</dbReference>
<dbReference type="Pfam" id="PF00296">
    <property type="entry name" value="Bac_luciferase"/>
    <property type="match status" value="1"/>
</dbReference>
<evidence type="ECO:0000256" key="3">
    <source>
        <dbReference type="ARBA" id="ARBA00023002"/>
    </source>
</evidence>
<name>A0A6G6WD53_9ACTN</name>
<dbReference type="InterPro" id="IPR036661">
    <property type="entry name" value="Luciferase-like_sf"/>
</dbReference>
<dbReference type="GO" id="GO:0046306">
    <property type="term" value="P:alkanesulfonate catabolic process"/>
    <property type="evidence" value="ECO:0007669"/>
    <property type="project" value="TreeGrafter"/>
</dbReference>
<protein>
    <submittedName>
        <fullName evidence="6">LLM class F420-dependent oxidoreductase</fullName>
    </submittedName>
</protein>
<gene>
    <name evidence="6" type="ORF">G5V58_11270</name>
</gene>
<dbReference type="PANTHER" id="PTHR42847">
    <property type="entry name" value="ALKANESULFONATE MONOOXYGENASE"/>
    <property type="match status" value="1"/>
</dbReference>
<keyword evidence="3" id="KW-0560">Oxidoreductase</keyword>
<evidence type="ECO:0000256" key="1">
    <source>
        <dbReference type="ARBA" id="ARBA00022630"/>
    </source>
</evidence>
<keyword evidence="1" id="KW-0285">Flavoprotein</keyword>
<dbReference type="AlphaFoldDB" id="A0A6G6WD53"/>
<dbReference type="NCBIfam" id="TIGR03560">
    <property type="entry name" value="F420_Rv1855c"/>
    <property type="match status" value="1"/>
</dbReference>
<dbReference type="Proteomes" id="UP000502996">
    <property type="component" value="Chromosome"/>
</dbReference>
<dbReference type="GO" id="GO:0008726">
    <property type="term" value="F:alkanesulfonate monooxygenase activity"/>
    <property type="evidence" value="ECO:0007669"/>
    <property type="project" value="TreeGrafter"/>
</dbReference>
<dbReference type="KEGG" id="nano:G5V58_11270"/>
<proteinExistence type="predicted"/>
<dbReference type="PANTHER" id="PTHR42847:SF8">
    <property type="entry name" value="CONSERVED PROTEIN"/>
    <property type="match status" value="1"/>
</dbReference>